<proteinExistence type="predicted"/>
<dbReference type="Proteomes" id="UP000288805">
    <property type="component" value="Unassembled WGS sequence"/>
</dbReference>
<name>A0A438JDB3_VITVI</name>
<evidence type="ECO:0000313" key="1">
    <source>
        <dbReference type="EMBL" id="RVX06943.1"/>
    </source>
</evidence>
<protein>
    <submittedName>
        <fullName evidence="1">Uncharacterized protein</fullName>
    </submittedName>
</protein>
<dbReference type="EMBL" id="QGNW01000049">
    <property type="protein sequence ID" value="RVX06943.1"/>
    <property type="molecule type" value="Genomic_DNA"/>
</dbReference>
<gene>
    <name evidence="1" type="ORF">CK203_014956</name>
</gene>
<reference evidence="1 2" key="1">
    <citation type="journal article" date="2018" name="PLoS Genet.">
        <title>Population sequencing reveals clonal diversity and ancestral inbreeding in the grapevine cultivar Chardonnay.</title>
        <authorList>
            <person name="Roach M.J."/>
            <person name="Johnson D.L."/>
            <person name="Bohlmann J."/>
            <person name="van Vuuren H.J."/>
            <person name="Jones S.J."/>
            <person name="Pretorius I.S."/>
            <person name="Schmidt S.A."/>
            <person name="Borneman A.R."/>
        </authorList>
    </citation>
    <scope>NUCLEOTIDE SEQUENCE [LARGE SCALE GENOMIC DNA]</scope>
    <source>
        <strain evidence="2">cv. Chardonnay</strain>
        <tissue evidence="1">Leaf</tissue>
    </source>
</reference>
<evidence type="ECO:0000313" key="2">
    <source>
        <dbReference type="Proteomes" id="UP000288805"/>
    </source>
</evidence>
<dbReference type="AlphaFoldDB" id="A0A438JDB3"/>
<sequence length="133" mass="15407">MQNLQQVSKLKINLEISTGKVDGIERLAGHSGPIDVYDRSFRLVELQVLHLRLPQVLNVSLYQGKIQKRVRFGLEKIQKDFLRWGEGGRLESKIHLGDVRKMALKIHNQECKFLLEDDCGKVWRDTKESMEGH</sequence>
<organism evidence="1 2">
    <name type="scientific">Vitis vinifera</name>
    <name type="common">Grape</name>
    <dbReference type="NCBI Taxonomy" id="29760"/>
    <lineage>
        <taxon>Eukaryota</taxon>
        <taxon>Viridiplantae</taxon>
        <taxon>Streptophyta</taxon>
        <taxon>Embryophyta</taxon>
        <taxon>Tracheophyta</taxon>
        <taxon>Spermatophyta</taxon>
        <taxon>Magnoliopsida</taxon>
        <taxon>eudicotyledons</taxon>
        <taxon>Gunneridae</taxon>
        <taxon>Pentapetalae</taxon>
        <taxon>rosids</taxon>
        <taxon>Vitales</taxon>
        <taxon>Vitaceae</taxon>
        <taxon>Viteae</taxon>
        <taxon>Vitis</taxon>
    </lineage>
</organism>
<accession>A0A438JDB3</accession>
<comment type="caution">
    <text evidence="1">The sequence shown here is derived from an EMBL/GenBank/DDBJ whole genome shotgun (WGS) entry which is preliminary data.</text>
</comment>